<name>A0A2P2K070_RHIMU</name>
<reference evidence="1" key="1">
    <citation type="submission" date="2018-02" db="EMBL/GenBank/DDBJ databases">
        <title>Rhizophora mucronata_Transcriptome.</title>
        <authorList>
            <person name="Meera S.P."/>
            <person name="Sreeshan A."/>
            <person name="Augustine A."/>
        </authorList>
    </citation>
    <scope>NUCLEOTIDE SEQUENCE</scope>
    <source>
        <tissue evidence="1">Leaf</tissue>
    </source>
</reference>
<accession>A0A2P2K070</accession>
<dbReference type="AlphaFoldDB" id="A0A2P2K070"/>
<dbReference type="EMBL" id="GGEC01018628">
    <property type="protein sequence ID" value="MBW99111.1"/>
    <property type="molecule type" value="Transcribed_RNA"/>
</dbReference>
<proteinExistence type="predicted"/>
<evidence type="ECO:0000313" key="1">
    <source>
        <dbReference type="EMBL" id="MBW99111.1"/>
    </source>
</evidence>
<protein>
    <submittedName>
        <fullName evidence="1">Uncharacterized protein</fullName>
    </submittedName>
</protein>
<organism evidence="1">
    <name type="scientific">Rhizophora mucronata</name>
    <name type="common">Asiatic mangrove</name>
    <dbReference type="NCBI Taxonomy" id="61149"/>
    <lineage>
        <taxon>Eukaryota</taxon>
        <taxon>Viridiplantae</taxon>
        <taxon>Streptophyta</taxon>
        <taxon>Embryophyta</taxon>
        <taxon>Tracheophyta</taxon>
        <taxon>Spermatophyta</taxon>
        <taxon>Magnoliopsida</taxon>
        <taxon>eudicotyledons</taxon>
        <taxon>Gunneridae</taxon>
        <taxon>Pentapetalae</taxon>
        <taxon>rosids</taxon>
        <taxon>fabids</taxon>
        <taxon>Malpighiales</taxon>
        <taxon>Rhizophoraceae</taxon>
        <taxon>Rhizophora</taxon>
    </lineage>
</organism>
<sequence length="52" mass="5623">MKRKSSKTPTGKICRLWLWDAVAPTNAPATRPTSDPGVNKMLSATPVIIAFP</sequence>